<dbReference type="InterPro" id="IPR050900">
    <property type="entry name" value="Transposase_IS3/IS150/IS904"/>
</dbReference>
<evidence type="ECO:0000313" key="3">
    <source>
        <dbReference type="EMBL" id="GAA2018404.1"/>
    </source>
</evidence>
<dbReference type="PANTHER" id="PTHR46889:SF4">
    <property type="entry name" value="TRANSPOSASE INSO FOR INSERTION SEQUENCE ELEMENT IS911B-RELATED"/>
    <property type="match status" value="1"/>
</dbReference>
<feature type="domain" description="Integrase catalytic" evidence="2">
    <location>
        <begin position="120"/>
        <end position="284"/>
    </location>
</feature>
<dbReference type="NCBIfam" id="NF033516">
    <property type="entry name" value="transpos_IS3"/>
    <property type="match status" value="1"/>
</dbReference>
<keyword evidence="4" id="KW-1185">Reference proteome</keyword>
<feature type="region of interest" description="Disordered" evidence="1">
    <location>
        <begin position="319"/>
        <end position="340"/>
    </location>
</feature>
<comment type="caution">
    <text evidence="3">The sequence shown here is derived from an EMBL/GenBank/DDBJ whole genome shotgun (WGS) entry which is preliminary data.</text>
</comment>
<feature type="region of interest" description="Disordered" evidence="1">
    <location>
        <begin position="23"/>
        <end position="50"/>
    </location>
</feature>
<dbReference type="SUPFAM" id="SSF53098">
    <property type="entry name" value="Ribonuclease H-like"/>
    <property type="match status" value="1"/>
</dbReference>
<reference evidence="4" key="1">
    <citation type="journal article" date="2019" name="Int. J. Syst. Evol. Microbiol.">
        <title>The Global Catalogue of Microorganisms (GCM) 10K type strain sequencing project: providing services to taxonomists for standard genome sequencing and annotation.</title>
        <authorList>
            <consortium name="The Broad Institute Genomics Platform"/>
            <consortium name="The Broad Institute Genome Sequencing Center for Infectious Disease"/>
            <person name="Wu L."/>
            <person name="Ma J."/>
        </authorList>
    </citation>
    <scope>NUCLEOTIDE SEQUENCE [LARGE SCALE GENOMIC DNA]</scope>
    <source>
        <strain evidence="4">JCM 15313</strain>
    </source>
</reference>
<sequence length="340" mass="37946">MTEQATAELRPITGTAAACRLTGTSRATLHRRRNPAPPAHGPRRAHPSRLSTAERDAVLAALHSDRFADKSCEQVWATLLDEGVYLCSVATMYRLLREHGQVRQRRAQARHAPRTRPELTAYGPSQVWSWDITKLKGPTTGVYFDLYVMLDIFSRKAVHHRVELRESDTLAGEFITDAVAANGGLLPRSVHADRGTSMTSKKVAHLLSDLGVERSHSRPKTSNDNPFSEAQFKTLKYCPAFPERFANLTDARAFCVAFFEYYNHRHRHSGIGFHTPASVHDNSAHQVQHERTRVLQGAYAASPHRFRWVPLPPPLPEAVHINPPRPEGEGSNSDLGEHAA</sequence>
<dbReference type="Pfam" id="PF00665">
    <property type="entry name" value="rve"/>
    <property type="match status" value="1"/>
</dbReference>
<dbReference type="PANTHER" id="PTHR46889">
    <property type="entry name" value="TRANSPOSASE INSF FOR INSERTION SEQUENCE IS3B-RELATED"/>
    <property type="match status" value="1"/>
</dbReference>
<evidence type="ECO:0000313" key="4">
    <source>
        <dbReference type="Proteomes" id="UP001501585"/>
    </source>
</evidence>
<proteinExistence type="predicted"/>
<dbReference type="Proteomes" id="UP001501585">
    <property type="component" value="Unassembled WGS sequence"/>
</dbReference>
<dbReference type="Gene3D" id="3.30.420.10">
    <property type="entry name" value="Ribonuclease H-like superfamily/Ribonuclease H"/>
    <property type="match status" value="1"/>
</dbReference>
<organism evidence="3 4">
    <name type="scientific">Nocardiopsis rhodophaea</name>
    <dbReference type="NCBI Taxonomy" id="280238"/>
    <lineage>
        <taxon>Bacteria</taxon>
        <taxon>Bacillati</taxon>
        <taxon>Actinomycetota</taxon>
        <taxon>Actinomycetes</taxon>
        <taxon>Streptosporangiales</taxon>
        <taxon>Nocardiopsidaceae</taxon>
        <taxon>Nocardiopsis</taxon>
    </lineage>
</organism>
<evidence type="ECO:0000256" key="1">
    <source>
        <dbReference type="SAM" id="MobiDB-lite"/>
    </source>
</evidence>
<dbReference type="InterPro" id="IPR001584">
    <property type="entry name" value="Integrase_cat-core"/>
</dbReference>
<gene>
    <name evidence="3" type="ORF">GCM10009799_52370</name>
</gene>
<dbReference type="InterPro" id="IPR048020">
    <property type="entry name" value="Transpos_IS3"/>
</dbReference>
<protein>
    <submittedName>
        <fullName evidence="3">IS3 family transposase</fullName>
    </submittedName>
</protein>
<dbReference type="EMBL" id="BAAAPC010000054">
    <property type="protein sequence ID" value="GAA2018404.1"/>
    <property type="molecule type" value="Genomic_DNA"/>
</dbReference>
<dbReference type="InterPro" id="IPR036397">
    <property type="entry name" value="RNaseH_sf"/>
</dbReference>
<dbReference type="InterPro" id="IPR012337">
    <property type="entry name" value="RNaseH-like_sf"/>
</dbReference>
<name>A0ABP5F6W2_9ACTN</name>
<accession>A0ABP5F6W2</accession>
<dbReference type="PROSITE" id="PS50994">
    <property type="entry name" value="INTEGRASE"/>
    <property type="match status" value="1"/>
</dbReference>
<evidence type="ECO:0000259" key="2">
    <source>
        <dbReference type="PROSITE" id="PS50994"/>
    </source>
</evidence>